<keyword evidence="3" id="KW-1185">Reference proteome</keyword>
<name>A0ABR4B9M4_9LECA</name>
<sequence length="108" mass="12503">MLFLHHLQKDTDPPRPVRSLPKAPIPSRPHLPHRHPTSDVICNQHCTRGRRRCGGETKLAIPFLHARKFRSIRRKSPTAIATMMTLFQLYIYLEAPKTFRRTADATLL</sequence>
<comment type="caution">
    <text evidence="2">The sequence shown here is derived from an EMBL/GenBank/DDBJ whole genome shotgun (WGS) entry which is preliminary data.</text>
</comment>
<evidence type="ECO:0000313" key="2">
    <source>
        <dbReference type="EMBL" id="KAL2054445.1"/>
    </source>
</evidence>
<evidence type="ECO:0000313" key="3">
    <source>
        <dbReference type="Proteomes" id="UP001590951"/>
    </source>
</evidence>
<dbReference type="Proteomes" id="UP001590951">
    <property type="component" value="Unassembled WGS sequence"/>
</dbReference>
<organism evidence="2 3">
    <name type="scientific">Lepraria finkii</name>
    <dbReference type="NCBI Taxonomy" id="1340010"/>
    <lineage>
        <taxon>Eukaryota</taxon>
        <taxon>Fungi</taxon>
        <taxon>Dikarya</taxon>
        <taxon>Ascomycota</taxon>
        <taxon>Pezizomycotina</taxon>
        <taxon>Lecanoromycetes</taxon>
        <taxon>OSLEUM clade</taxon>
        <taxon>Lecanoromycetidae</taxon>
        <taxon>Lecanorales</taxon>
        <taxon>Lecanorineae</taxon>
        <taxon>Stereocaulaceae</taxon>
        <taxon>Lepraria</taxon>
    </lineage>
</organism>
<dbReference type="EMBL" id="JBHFEH010000015">
    <property type="protein sequence ID" value="KAL2054445.1"/>
    <property type="molecule type" value="Genomic_DNA"/>
</dbReference>
<evidence type="ECO:0000256" key="1">
    <source>
        <dbReference type="SAM" id="MobiDB-lite"/>
    </source>
</evidence>
<accession>A0ABR4B9M4</accession>
<feature type="region of interest" description="Disordered" evidence="1">
    <location>
        <begin position="1"/>
        <end position="38"/>
    </location>
</feature>
<gene>
    <name evidence="2" type="ORF">ABVK25_005193</name>
</gene>
<proteinExistence type="predicted"/>
<reference evidence="2 3" key="1">
    <citation type="submission" date="2024-09" db="EMBL/GenBank/DDBJ databases">
        <title>Rethinking Asexuality: The Enigmatic Case of Functional Sexual Genes in Lepraria (Stereocaulaceae).</title>
        <authorList>
            <person name="Doellman M."/>
            <person name="Sun Y."/>
            <person name="Barcenas-Pena A."/>
            <person name="Lumbsch H.T."/>
            <person name="Grewe F."/>
        </authorList>
    </citation>
    <scope>NUCLEOTIDE SEQUENCE [LARGE SCALE GENOMIC DNA]</scope>
    <source>
        <strain evidence="2 3">Grewe 0041</strain>
    </source>
</reference>
<protein>
    <submittedName>
        <fullName evidence="2">Uncharacterized protein</fullName>
    </submittedName>
</protein>